<proteinExistence type="predicted"/>
<evidence type="ECO:0000313" key="1">
    <source>
        <dbReference type="EMBL" id="TNV72240.1"/>
    </source>
</evidence>
<evidence type="ECO:0000313" key="2">
    <source>
        <dbReference type="Proteomes" id="UP000785679"/>
    </source>
</evidence>
<name>A0A8J8NCR9_HALGN</name>
<reference evidence="1" key="1">
    <citation type="submission" date="2019-06" db="EMBL/GenBank/DDBJ databases">
        <authorList>
            <person name="Zheng W."/>
        </authorList>
    </citation>
    <scope>NUCLEOTIDE SEQUENCE</scope>
    <source>
        <strain evidence="1">QDHG01</strain>
    </source>
</reference>
<keyword evidence="2" id="KW-1185">Reference proteome</keyword>
<comment type="caution">
    <text evidence="1">The sequence shown here is derived from an EMBL/GenBank/DDBJ whole genome shotgun (WGS) entry which is preliminary data.</text>
</comment>
<accession>A0A8J8NCR9</accession>
<organism evidence="1 2">
    <name type="scientific">Halteria grandinella</name>
    <dbReference type="NCBI Taxonomy" id="5974"/>
    <lineage>
        <taxon>Eukaryota</taxon>
        <taxon>Sar</taxon>
        <taxon>Alveolata</taxon>
        <taxon>Ciliophora</taxon>
        <taxon>Intramacronucleata</taxon>
        <taxon>Spirotrichea</taxon>
        <taxon>Stichotrichia</taxon>
        <taxon>Sporadotrichida</taxon>
        <taxon>Halteriidae</taxon>
        <taxon>Halteria</taxon>
    </lineage>
</organism>
<dbReference type="EMBL" id="RRYP01023408">
    <property type="protein sequence ID" value="TNV72240.1"/>
    <property type="molecule type" value="Genomic_DNA"/>
</dbReference>
<dbReference type="AlphaFoldDB" id="A0A8J8NCR9"/>
<protein>
    <submittedName>
        <fullName evidence="1">Uncharacterized protein</fullName>
    </submittedName>
</protein>
<gene>
    <name evidence="1" type="ORF">FGO68_gene6974</name>
</gene>
<dbReference type="Proteomes" id="UP000785679">
    <property type="component" value="Unassembled WGS sequence"/>
</dbReference>
<sequence length="67" mass="7919">MAIRQLWKSKIFGTEFIRSMPNLSSGNQSVFTMTRDPISERSFKLLSWWKLPLQLYQEIGMYMTNGK</sequence>